<keyword evidence="3" id="KW-1185">Reference proteome</keyword>
<keyword evidence="1" id="KW-0472">Membrane</keyword>
<comment type="caution">
    <text evidence="2">The sequence shown here is derived from an EMBL/GenBank/DDBJ whole genome shotgun (WGS) entry which is preliminary data.</text>
</comment>
<reference evidence="2 3" key="1">
    <citation type="journal article" date="2019" name="Int. J. Syst. Evol. Microbiol.">
        <title>The Global Catalogue of Microorganisms (GCM) 10K type strain sequencing project: providing services to taxonomists for standard genome sequencing and annotation.</title>
        <authorList>
            <consortium name="The Broad Institute Genomics Platform"/>
            <consortium name="The Broad Institute Genome Sequencing Center for Infectious Disease"/>
            <person name="Wu L."/>
            <person name="Ma J."/>
        </authorList>
    </citation>
    <scope>NUCLEOTIDE SEQUENCE [LARGE SCALE GENOMIC DNA]</scope>
    <source>
        <strain evidence="2 3">CGMCC 1.12285</strain>
    </source>
</reference>
<proteinExistence type="predicted"/>
<feature type="transmembrane region" description="Helical" evidence="1">
    <location>
        <begin position="857"/>
        <end position="876"/>
    </location>
</feature>
<dbReference type="EMBL" id="JBHUDH010000143">
    <property type="protein sequence ID" value="MFD1527064.1"/>
    <property type="molecule type" value="Genomic_DNA"/>
</dbReference>
<evidence type="ECO:0000313" key="3">
    <source>
        <dbReference type="Proteomes" id="UP001597111"/>
    </source>
</evidence>
<evidence type="ECO:0008006" key="4">
    <source>
        <dbReference type="Google" id="ProtNLM"/>
    </source>
</evidence>
<keyword evidence="1" id="KW-1133">Transmembrane helix</keyword>
<evidence type="ECO:0000256" key="1">
    <source>
        <dbReference type="SAM" id="Phobius"/>
    </source>
</evidence>
<protein>
    <recommendedName>
        <fullName evidence="4">PGF-pre-PGF domain-containing protein</fullName>
    </recommendedName>
</protein>
<keyword evidence="1" id="KW-0812">Transmembrane</keyword>
<feature type="transmembrane region" description="Helical" evidence="1">
    <location>
        <begin position="826"/>
        <end position="845"/>
    </location>
</feature>
<dbReference type="RefSeq" id="WP_379730431.1">
    <property type="nucleotide sequence ID" value="NZ_JBHSWZ010000003.1"/>
</dbReference>
<feature type="transmembrane region" description="Helical" evidence="1">
    <location>
        <begin position="926"/>
        <end position="944"/>
    </location>
</feature>
<evidence type="ECO:0000313" key="2">
    <source>
        <dbReference type="EMBL" id="MFD1527064.1"/>
    </source>
</evidence>
<gene>
    <name evidence="2" type="ORF">ACFR9S_12290</name>
</gene>
<feature type="transmembrane region" description="Helical" evidence="1">
    <location>
        <begin position="896"/>
        <end position="914"/>
    </location>
</feature>
<dbReference type="Proteomes" id="UP001597111">
    <property type="component" value="Unassembled WGS sequence"/>
</dbReference>
<name>A0ABD6B9K4_9EURY</name>
<organism evidence="2 3">
    <name type="scientific">Halolamina salina</name>
    <dbReference type="NCBI Taxonomy" id="1220023"/>
    <lineage>
        <taxon>Archaea</taxon>
        <taxon>Methanobacteriati</taxon>
        <taxon>Methanobacteriota</taxon>
        <taxon>Stenosarchaea group</taxon>
        <taxon>Halobacteria</taxon>
        <taxon>Halobacteriales</taxon>
        <taxon>Haloferacaceae</taxon>
    </lineage>
</organism>
<dbReference type="AlphaFoldDB" id="A0ABD6B9K4"/>
<accession>A0ABD6B9K4</accession>
<sequence length="1003" mass="105195">MTRIRERTFATFIASLLVVSMFGAAVVPAPVSAADGPEGMVALGSGQISEDVPEGADLPIRASDLEGAVYASEHAGSLEVVLTTPERADEHLGPNASVVANDEVAIVLRDDEVHEGRDVAVGLDVLEKGVGFVPKVAYGTHESGEEWRSPIEREGTVGVFHVPEFSSNSVTFTGGIKLDGDAAGNGTQYQYELSSLDGVDDFSINVTGVTNSEWDNVSANTLSDGDTATLDISGNLDPTGPASGSPEVTFKPAEAPVYNPLNGEGDGNTDASRYVIGDDGTGNGIKAGIMIQPDQNVNVSELRPYIGATDGSGYSASVDIYISQGTPDSTWAEGTLVKSGWEPSWSSGRQSVPLDSNIELTAGTNYTVEFVTTNSDSDGANDHLQLAFDWDGSTSSTYTRSVGTTALDGYWADIQLVQNEVTDPGLDIDGDGSLEASYSGTLSGSESVTRTLSSLSVSNDTVTVSATSGAVDIEVDLKERTQTEDPGVIVNGYETTHDGVLDKNETISLATNEAWLREGTNNVTVTTNSSAGGPESLVGFEYSHDAAGTTKSVSVEATSWTESFNVSHTFPSAVADAESTLTFNEHVVEINAVEVRRNGGSWNETNDYTLNGTDLTVQLGDVAADSEIDIRATGYKVGVRNGAIDVLEPTVDGDKLDTKIEIENRSENFALDLSGMDRVHYAAEETWTGDSAYVTVDSGGDQLLHFADANEGSTARVRTIPLEVEPVDGEIAVHVENPEAPRFRFSDEGVAGSSSVDVTYHDTTAGNRYVLWSVTQSREIDADRAESPVQFSTGLTSAQTFEIRQRDRSDSVGGVVPQQQSPGSSAPLVLVVPAVGISVAGLFWAGRRFGGASGIRGNALLLVGSTIVAVAALELVSPGTISSIWRATVFALGDAAASGVGAVIAAIAVFFGLWQINARTSADVPWWVTIPTVGIASIMALEAIRPGSVLGALQGVLAEVGGLVVLIVLGIVAYVIYQRQKTQQAEASTPDTQVELDLGEGEN</sequence>
<feature type="transmembrane region" description="Helical" evidence="1">
    <location>
        <begin position="956"/>
        <end position="977"/>
    </location>
</feature>